<sequence>MRTAVGAWIALQFRPLTIIDCETAFIPISYLCDYPYTFGIFDTVCLVTMAFQGLCAIDRIS</sequence>
<accession>A0A1M3L226</accession>
<reference evidence="1 2" key="1">
    <citation type="submission" date="2016-09" db="EMBL/GenBank/DDBJ databases">
        <title>Genome-resolved meta-omics ties microbial dynamics to process performance in biotechnology for thiocyanate degradation.</title>
        <authorList>
            <person name="Kantor R.S."/>
            <person name="Huddy R.J."/>
            <person name="Iyer R."/>
            <person name="Thomas B.C."/>
            <person name="Brown C.T."/>
            <person name="Anantharaman K."/>
            <person name="Tringe S."/>
            <person name="Hettich R.L."/>
            <person name="Harrison S.T."/>
            <person name="Banfield J.F."/>
        </authorList>
    </citation>
    <scope>NUCLEOTIDE SEQUENCE [LARGE SCALE GENOMIC DNA]</scope>
    <source>
        <strain evidence="1">59-99</strain>
    </source>
</reference>
<dbReference type="AlphaFoldDB" id="A0A1M3L226"/>
<name>A0A1M3L226_9BACT</name>
<dbReference type="Proteomes" id="UP000184233">
    <property type="component" value="Unassembled WGS sequence"/>
</dbReference>
<protein>
    <submittedName>
        <fullName evidence="1">Uncharacterized protein</fullName>
    </submittedName>
</protein>
<gene>
    <name evidence="1" type="ORF">BGO89_02295</name>
</gene>
<proteinExistence type="predicted"/>
<evidence type="ECO:0000313" key="2">
    <source>
        <dbReference type="Proteomes" id="UP000184233"/>
    </source>
</evidence>
<organism evidence="1 2">
    <name type="scientific">Candidatus Kapaibacterium thiocyanatum</name>
    <dbReference type="NCBI Taxonomy" id="1895771"/>
    <lineage>
        <taxon>Bacteria</taxon>
        <taxon>Pseudomonadati</taxon>
        <taxon>Candidatus Kapaibacteriota</taxon>
        <taxon>Candidatus Kapaibacteriia</taxon>
        <taxon>Candidatus Kapaibacteriales</taxon>
        <taxon>Candidatus Kapaibacteriaceae</taxon>
        <taxon>Candidatus Kapaibacterium</taxon>
    </lineage>
</organism>
<evidence type="ECO:0000313" key="1">
    <source>
        <dbReference type="EMBL" id="OJX59270.1"/>
    </source>
</evidence>
<dbReference type="EMBL" id="MKVH01000013">
    <property type="protein sequence ID" value="OJX59270.1"/>
    <property type="molecule type" value="Genomic_DNA"/>
</dbReference>
<comment type="caution">
    <text evidence="1">The sequence shown here is derived from an EMBL/GenBank/DDBJ whole genome shotgun (WGS) entry which is preliminary data.</text>
</comment>
<dbReference type="STRING" id="1895771.BGO89_02295"/>